<evidence type="ECO:0000256" key="2">
    <source>
        <dbReference type="ARBA" id="ARBA00022714"/>
    </source>
</evidence>
<reference evidence="8 9" key="1">
    <citation type="submission" date="2020-03" db="EMBL/GenBank/DDBJ databases">
        <title>Genomic Encyclopedia of Type Strains, Phase III (KMG-III): the genomes of soil and plant-associated and newly described type strains.</title>
        <authorList>
            <person name="Whitman W."/>
        </authorList>
    </citation>
    <scope>NUCLEOTIDE SEQUENCE [LARGE SCALE GENOMIC DNA]</scope>
    <source>
        <strain evidence="8 9">CECT 8804</strain>
    </source>
</reference>
<evidence type="ECO:0000313" key="9">
    <source>
        <dbReference type="Proteomes" id="UP000727456"/>
    </source>
</evidence>
<dbReference type="RefSeq" id="WP_167074690.1">
    <property type="nucleotide sequence ID" value="NZ_JAAOZC010000009.1"/>
</dbReference>
<dbReference type="Gene3D" id="2.102.10.10">
    <property type="entry name" value="Rieske [2Fe-2S] iron-sulphur domain"/>
    <property type="match status" value="1"/>
</dbReference>
<keyword evidence="4" id="KW-0560">Oxidoreductase</keyword>
<evidence type="ECO:0000256" key="3">
    <source>
        <dbReference type="ARBA" id="ARBA00022723"/>
    </source>
</evidence>
<keyword evidence="2" id="KW-0001">2Fe-2S</keyword>
<dbReference type="PANTHER" id="PTHR43756">
    <property type="entry name" value="CHOLINE MONOOXYGENASE, CHLOROPLASTIC"/>
    <property type="match status" value="1"/>
</dbReference>
<feature type="domain" description="Rieske" evidence="7">
    <location>
        <begin position="34"/>
        <end position="132"/>
    </location>
</feature>
<accession>A0ABX0U057</accession>
<comment type="caution">
    <text evidence="8">The sequence shown here is derived from an EMBL/GenBank/DDBJ whole genome shotgun (WGS) entry which is preliminary data.</text>
</comment>
<dbReference type="PROSITE" id="PS51296">
    <property type="entry name" value="RIESKE"/>
    <property type="match status" value="1"/>
</dbReference>
<dbReference type="InterPro" id="IPR036922">
    <property type="entry name" value="Rieske_2Fe-2S_sf"/>
</dbReference>
<protein>
    <recommendedName>
        <fullName evidence="7">Rieske domain-containing protein</fullName>
    </recommendedName>
</protein>
<dbReference type="PRINTS" id="PR00090">
    <property type="entry name" value="RNGDIOXGNASE"/>
</dbReference>
<dbReference type="InterPro" id="IPR001663">
    <property type="entry name" value="Rng_hydr_dOase-A"/>
</dbReference>
<dbReference type="Pfam" id="PF00355">
    <property type="entry name" value="Rieske"/>
    <property type="match status" value="1"/>
</dbReference>
<dbReference type="SUPFAM" id="SSF50022">
    <property type="entry name" value="ISP domain"/>
    <property type="match status" value="1"/>
</dbReference>
<sequence length="414" mass="45875">MPYFDGTTGLLDRSVFISEEIYEEEQRTIFRRCWLFVGPANWIDKTGAYFVSSMGETPILVWRGADDEPRIFVNQCVAGDGAIARRERGIADYLACSCHGLSYGREGIVTGQAHLHAVAVPRVAIYKGLIFASFDPNAAPLTAYLGDFAWYLDMLVDRREGGVEACGHAAFRWEVDANWKVPAETYAGDAYCESTLHAATNMATGSLSPSNLDQGLQISAGSGAMAVLTDPTLYQPSAVVSAYEQSVADEVEARLGRDRARAMIPLVGTLFPNLSFDWRTRSLHVWHPRGPTRTEINTYCFADAAAPDEVKDAMRRSCQLHFGPAGLRSADQVEPWSSLTKRSGSLLAARTALNFQMGMGHELKRNLPGRVSDLFSEMNQRHFFEWWESRLTDEREPIAAIAQSMRIAPPYVAD</sequence>
<comment type="similarity">
    <text evidence="1">Belongs to the bacterial ring-hydroxylating dioxygenase alpha subunit family.</text>
</comment>
<organism evidence="8 9">
    <name type="scientific">Sphingomonas vulcanisoli</name>
    <dbReference type="NCBI Taxonomy" id="1658060"/>
    <lineage>
        <taxon>Bacteria</taxon>
        <taxon>Pseudomonadati</taxon>
        <taxon>Pseudomonadota</taxon>
        <taxon>Alphaproteobacteria</taxon>
        <taxon>Sphingomonadales</taxon>
        <taxon>Sphingomonadaceae</taxon>
        <taxon>Sphingomonas</taxon>
    </lineage>
</organism>
<evidence type="ECO:0000256" key="6">
    <source>
        <dbReference type="ARBA" id="ARBA00023014"/>
    </source>
</evidence>
<keyword evidence="6" id="KW-0411">Iron-sulfur</keyword>
<proteinExistence type="inferred from homology"/>
<keyword evidence="3" id="KW-0479">Metal-binding</keyword>
<dbReference type="SUPFAM" id="SSF55961">
    <property type="entry name" value="Bet v1-like"/>
    <property type="match status" value="1"/>
</dbReference>
<dbReference type="InterPro" id="IPR017941">
    <property type="entry name" value="Rieske_2Fe-2S"/>
</dbReference>
<evidence type="ECO:0000256" key="4">
    <source>
        <dbReference type="ARBA" id="ARBA00023002"/>
    </source>
</evidence>
<evidence type="ECO:0000313" key="8">
    <source>
        <dbReference type="EMBL" id="NIJ09251.1"/>
    </source>
</evidence>
<dbReference type="Proteomes" id="UP000727456">
    <property type="component" value="Unassembled WGS sequence"/>
</dbReference>
<name>A0ABX0U057_9SPHN</name>
<keyword evidence="5" id="KW-0408">Iron</keyword>
<dbReference type="Pfam" id="PF00848">
    <property type="entry name" value="Ring_hydroxyl_A"/>
    <property type="match status" value="1"/>
</dbReference>
<evidence type="ECO:0000256" key="1">
    <source>
        <dbReference type="ARBA" id="ARBA00008751"/>
    </source>
</evidence>
<keyword evidence="9" id="KW-1185">Reference proteome</keyword>
<dbReference type="InterPro" id="IPR015879">
    <property type="entry name" value="Ring_hydroxy_dOase_asu_C_dom"/>
</dbReference>
<dbReference type="PANTHER" id="PTHR43756:SF1">
    <property type="entry name" value="3-PHENYLPROPIONATE_CINNAMIC ACID DIOXYGENASE SUBUNIT ALPHA"/>
    <property type="match status" value="1"/>
</dbReference>
<gene>
    <name evidence="8" type="ORF">FHS31_002883</name>
</gene>
<dbReference type="EMBL" id="JAAOZC010000009">
    <property type="protein sequence ID" value="NIJ09251.1"/>
    <property type="molecule type" value="Genomic_DNA"/>
</dbReference>
<evidence type="ECO:0000259" key="7">
    <source>
        <dbReference type="PROSITE" id="PS51296"/>
    </source>
</evidence>
<evidence type="ECO:0000256" key="5">
    <source>
        <dbReference type="ARBA" id="ARBA00023004"/>
    </source>
</evidence>
<dbReference type="Gene3D" id="3.90.380.10">
    <property type="entry name" value="Naphthalene 1,2-dioxygenase Alpha Subunit, Chain A, domain 1"/>
    <property type="match status" value="1"/>
</dbReference>